<organism evidence="2 3">
    <name type="scientific">Genlisea aurea</name>
    <dbReference type="NCBI Taxonomy" id="192259"/>
    <lineage>
        <taxon>Eukaryota</taxon>
        <taxon>Viridiplantae</taxon>
        <taxon>Streptophyta</taxon>
        <taxon>Embryophyta</taxon>
        <taxon>Tracheophyta</taxon>
        <taxon>Spermatophyta</taxon>
        <taxon>Magnoliopsida</taxon>
        <taxon>eudicotyledons</taxon>
        <taxon>Gunneridae</taxon>
        <taxon>Pentapetalae</taxon>
        <taxon>asterids</taxon>
        <taxon>lamiids</taxon>
        <taxon>Lamiales</taxon>
        <taxon>Lentibulariaceae</taxon>
        <taxon>Genlisea</taxon>
    </lineage>
</organism>
<evidence type="ECO:0000259" key="1">
    <source>
        <dbReference type="PROSITE" id="PS50206"/>
    </source>
</evidence>
<dbReference type="InterPro" id="IPR044684">
    <property type="entry name" value="STR17/STR18/HARC1-like"/>
</dbReference>
<reference evidence="2 3" key="1">
    <citation type="journal article" date="2013" name="BMC Genomics">
        <title>The miniature genome of a carnivorous plant Genlisea aurea contains a low number of genes and short non-coding sequences.</title>
        <authorList>
            <person name="Leushkin E.V."/>
            <person name="Sutormin R.A."/>
            <person name="Nabieva E.R."/>
            <person name="Penin A.A."/>
            <person name="Kondrashov A.S."/>
            <person name="Logacheva M.D."/>
        </authorList>
    </citation>
    <scope>NUCLEOTIDE SEQUENCE [LARGE SCALE GENOMIC DNA]</scope>
</reference>
<dbReference type="SMART" id="SM00450">
    <property type="entry name" value="RHOD"/>
    <property type="match status" value="1"/>
</dbReference>
<dbReference type="Pfam" id="PF00581">
    <property type="entry name" value="Rhodanese"/>
    <property type="match status" value="1"/>
</dbReference>
<feature type="domain" description="Rhodanese" evidence="1">
    <location>
        <begin position="21"/>
        <end position="121"/>
    </location>
</feature>
<dbReference type="OrthoDB" id="566238at2759"/>
<accession>S8BXD8</accession>
<proteinExistence type="predicted"/>
<dbReference type="Gene3D" id="3.40.250.10">
    <property type="entry name" value="Rhodanese-like domain"/>
    <property type="match status" value="1"/>
</dbReference>
<protein>
    <recommendedName>
        <fullName evidence="1">Rhodanese domain-containing protein</fullName>
    </recommendedName>
</protein>
<dbReference type="InterPro" id="IPR036873">
    <property type="entry name" value="Rhodanese-like_dom_sf"/>
</dbReference>
<sequence length="121" mass="13265">SSESQPVINIDVTRATDLLAQQSPHRYLDVRTEEEFKIGHVANAVNIPYMFNTPRGRIKNPEFVDKVLGVFGKEDDIIVGCQSGVRSASAASDLMDAGFEKVVNMAGGYNAWIRGGFPVHK</sequence>
<feature type="non-terminal residue" evidence="2">
    <location>
        <position position="121"/>
    </location>
</feature>
<dbReference type="InterPro" id="IPR001763">
    <property type="entry name" value="Rhodanese-like_dom"/>
</dbReference>
<dbReference type="Proteomes" id="UP000015453">
    <property type="component" value="Unassembled WGS sequence"/>
</dbReference>
<dbReference type="PROSITE" id="PS50206">
    <property type="entry name" value="RHODANESE_3"/>
    <property type="match status" value="1"/>
</dbReference>
<comment type="caution">
    <text evidence="2">The sequence shown here is derived from an EMBL/GenBank/DDBJ whole genome shotgun (WGS) entry which is preliminary data.</text>
</comment>
<keyword evidence="3" id="KW-1185">Reference proteome</keyword>
<dbReference type="PANTHER" id="PTHR44542:SF14">
    <property type="entry name" value="PROTEIN HIGH ARSENIC CONTENT 1, MITOCHONDRIAL-RELATED"/>
    <property type="match status" value="1"/>
</dbReference>
<dbReference type="GO" id="GO:0003824">
    <property type="term" value="F:catalytic activity"/>
    <property type="evidence" value="ECO:0007669"/>
    <property type="project" value="InterPro"/>
</dbReference>
<name>S8BXD8_9LAMI</name>
<dbReference type="AlphaFoldDB" id="S8BXD8"/>
<evidence type="ECO:0000313" key="3">
    <source>
        <dbReference type="Proteomes" id="UP000015453"/>
    </source>
</evidence>
<dbReference type="PANTHER" id="PTHR44542">
    <property type="entry name" value="THIOSULFATE SULFURTRANSFERASE 18"/>
    <property type="match status" value="1"/>
</dbReference>
<feature type="non-terminal residue" evidence="2">
    <location>
        <position position="1"/>
    </location>
</feature>
<dbReference type="SUPFAM" id="SSF52821">
    <property type="entry name" value="Rhodanese/Cell cycle control phosphatase"/>
    <property type="match status" value="1"/>
</dbReference>
<gene>
    <name evidence="2" type="ORF">M569_15510</name>
</gene>
<dbReference type="CDD" id="cd00158">
    <property type="entry name" value="RHOD"/>
    <property type="match status" value="1"/>
</dbReference>
<evidence type="ECO:0000313" key="2">
    <source>
        <dbReference type="EMBL" id="EPS59300.1"/>
    </source>
</evidence>
<dbReference type="EMBL" id="AUSU01008475">
    <property type="protein sequence ID" value="EPS59300.1"/>
    <property type="molecule type" value="Genomic_DNA"/>
</dbReference>